<evidence type="ECO:0000256" key="1">
    <source>
        <dbReference type="SAM" id="Phobius"/>
    </source>
</evidence>
<evidence type="ECO:0000313" key="3">
    <source>
        <dbReference type="Proteomes" id="UP000198614"/>
    </source>
</evidence>
<organism evidence="2 3">
    <name type="scientific">Streptomyces griseoaurantiacus</name>
    <dbReference type="NCBI Taxonomy" id="68213"/>
    <lineage>
        <taxon>Bacteria</taxon>
        <taxon>Bacillati</taxon>
        <taxon>Actinomycetota</taxon>
        <taxon>Actinomycetes</taxon>
        <taxon>Kitasatosporales</taxon>
        <taxon>Streptomycetaceae</taxon>
        <taxon>Streptomyces</taxon>
        <taxon>Streptomyces aurantiacus group</taxon>
    </lineage>
</organism>
<keyword evidence="1" id="KW-0472">Membrane</keyword>
<gene>
    <name evidence="2" type="ORF">SAMN05216260_11348</name>
</gene>
<name>A0A1G7QMQ7_9ACTN</name>
<keyword evidence="1" id="KW-1133">Transmembrane helix</keyword>
<protein>
    <recommendedName>
        <fullName evidence="4">Integral membrane protein</fullName>
    </recommendedName>
</protein>
<sequence>MTEKLLSPLRNRPVPERLLTRLLGAGVAAAAYLLCLPWDLRNRAQSPDTLSETTPVTATGVVSLILVLAALAAYFGRRDGLGWIVPVVAAPPAALMLLSFRSHPEPDASAWPLAWAFFTVVGAVGVLVTGAVARSLRPEQPEEWLLTAR</sequence>
<feature type="transmembrane region" description="Helical" evidence="1">
    <location>
        <begin position="21"/>
        <end position="40"/>
    </location>
</feature>
<proteinExistence type="predicted"/>
<reference evidence="2 3" key="1">
    <citation type="submission" date="2016-10" db="EMBL/GenBank/DDBJ databases">
        <authorList>
            <person name="de Groot N.N."/>
        </authorList>
    </citation>
    <scope>NUCLEOTIDE SEQUENCE [LARGE SCALE GENOMIC DNA]</scope>
    <source>
        <strain evidence="2 3">CGMCC 4.1859</strain>
    </source>
</reference>
<dbReference type="AlphaFoldDB" id="A0A1G7QMQ7"/>
<feature type="transmembrane region" description="Helical" evidence="1">
    <location>
        <begin position="81"/>
        <end position="100"/>
    </location>
</feature>
<feature type="transmembrane region" description="Helical" evidence="1">
    <location>
        <begin position="55"/>
        <end position="74"/>
    </location>
</feature>
<keyword evidence="1" id="KW-0812">Transmembrane</keyword>
<evidence type="ECO:0008006" key="4">
    <source>
        <dbReference type="Google" id="ProtNLM"/>
    </source>
</evidence>
<dbReference type="EMBL" id="FNAX01000013">
    <property type="protein sequence ID" value="SDF99785.1"/>
    <property type="molecule type" value="Genomic_DNA"/>
</dbReference>
<evidence type="ECO:0000313" key="2">
    <source>
        <dbReference type="EMBL" id="SDF99785.1"/>
    </source>
</evidence>
<feature type="transmembrane region" description="Helical" evidence="1">
    <location>
        <begin position="112"/>
        <end position="133"/>
    </location>
</feature>
<dbReference type="Proteomes" id="UP000198614">
    <property type="component" value="Unassembled WGS sequence"/>
</dbReference>
<accession>A0A1G7QMQ7</accession>